<gene>
    <name evidence="7" type="ORF">CYCCA115_LOCUS2674</name>
</gene>
<evidence type="ECO:0000256" key="1">
    <source>
        <dbReference type="ARBA" id="ARBA00001961"/>
    </source>
</evidence>
<dbReference type="GO" id="GO:0004656">
    <property type="term" value="F:procollagen-proline 4-dioxygenase activity"/>
    <property type="evidence" value="ECO:0007669"/>
    <property type="project" value="TreeGrafter"/>
</dbReference>
<evidence type="ECO:0000313" key="7">
    <source>
        <dbReference type="EMBL" id="CAJ1932067.1"/>
    </source>
</evidence>
<keyword evidence="2" id="KW-0479">Metal-binding</keyword>
<organism evidence="7 8">
    <name type="scientific">Cylindrotheca closterium</name>
    <dbReference type="NCBI Taxonomy" id="2856"/>
    <lineage>
        <taxon>Eukaryota</taxon>
        <taxon>Sar</taxon>
        <taxon>Stramenopiles</taxon>
        <taxon>Ochrophyta</taxon>
        <taxon>Bacillariophyta</taxon>
        <taxon>Bacillariophyceae</taxon>
        <taxon>Bacillariophycidae</taxon>
        <taxon>Bacillariales</taxon>
        <taxon>Bacillariaceae</taxon>
        <taxon>Cylindrotheca</taxon>
    </lineage>
</organism>
<dbReference type="GO" id="GO:0031418">
    <property type="term" value="F:L-ascorbic acid binding"/>
    <property type="evidence" value="ECO:0007669"/>
    <property type="project" value="InterPro"/>
</dbReference>
<keyword evidence="8" id="KW-1185">Reference proteome</keyword>
<dbReference type="InterPro" id="IPR044862">
    <property type="entry name" value="Pro_4_hyd_alph_FE2OG_OXY"/>
</dbReference>
<dbReference type="SMART" id="SM00702">
    <property type="entry name" value="P4Hc"/>
    <property type="match status" value="1"/>
</dbReference>
<dbReference type="PANTHER" id="PTHR10869:SF246">
    <property type="entry name" value="TRANSMEMBRANE PROLYL 4-HYDROXYLASE"/>
    <property type="match status" value="1"/>
</dbReference>
<keyword evidence="3" id="KW-0223">Dioxygenase</keyword>
<evidence type="ECO:0000259" key="6">
    <source>
        <dbReference type="PROSITE" id="PS51471"/>
    </source>
</evidence>
<evidence type="ECO:0000313" key="8">
    <source>
        <dbReference type="Proteomes" id="UP001295423"/>
    </source>
</evidence>
<proteinExistence type="predicted"/>
<evidence type="ECO:0000256" key="2">
    <source>
        <dbReference type="ARBA" id="ARBA00022723"/>
    </source>
</evidence>
<evidence type="ECO:0000256" key="4">
    <source>
        <dbReference type="ARBA" id="ARBA00023002"/>
    </source>
</evidence>
<dbReference type="PANTHER" id="PTHR10869">
    <property type="entry name" value="PROLYL 4-HYDROXYLASE ALPHA SUBUNIT"/>
    <property type="match status" value="1"/>
</dbReference>
<dbReference type="PROSITE" id="PS51471">
    <property type="entry name" value="FE2OG_OXY"/>
    <property type="match status" value="1"/>
</dbReference>
<feature type="domain" description="Fe2OG dioxygenase" evidence="6">
    <location>
        <begin position="212"/>
        <end position="329"/>
    </location>
</feature>
<dbReference type="EMBL" id="CAKOGP040000202">
    <property type="protein sequence ID" value="CAJ1932067.1"/>
    <property type="molecule type" value="Genomic_DNA"/>
</dbReference>
<dbReference type="AlphaFoldDB" id="A0AAD2CJZ4"/>
<dbReference type="InterPro" id="IPR006620">
    <property type="entry name" value="Pro_4_hyd_alph"/>
</dbReference>
<dbReference type="Pfam" id="PF13640">
    <property type="entry name" value="2OG-FeII_Oxy_3"/>
    <property type="match status" value="1"/>
</dbReference>
<dbReference type="Proteomes" id="UP001295423">
    <property type="component" value="Unassembled WGS sequence"/>
</dbReference>
<dbReference type="InterPro" id="IPR005123">
    <property type="entry name" value="Oxoglu/Fe-dep_dioxygenase_dom"/>
</dbReference>
<dbReference type="Gene3D" id="2.60.120.620">
    <property type="entry name" value="q2cbj1_9rhob like domain"/>
    <property type="match status" value="1"/>
</dbReference>
<reference evidence="7" key="1">
    <citation type="submission" date="2023-08" db="EMBL/GenBank/DDBJ databases">
        <authorList>
            <person name="Audoor S."/>
            <person name="Bilcke G."/>
        </authorList>
    </citation>
    <scope>NUCLEOTIDE SEQUENCE</scope>
</reference>
<evidence type="ECO:0000256" key="5">
    <source>
        <dbReference type="ARBA" id="ARBA00023004"/>
    </source>
</evidence>
<protein>
    <recommendedName>
        <fullName evidence="6">Fe2OG dioxygenase domain-containing protein</fullName>
    </recommendedName>
</protein>
<evidence type="ECO:0000256" key="3">
    <source>
        <dbReference type="ARBA" id="ARBA00022964"/>
    </source>
</evidence>
<name>A0AAD2CJZ4_9STRA</name>
<sequence>MVKWRMLPFLRMGGKSAVGNTNDTVADVADFDLGMPPKRFDEIPFGCKDEIGNCQSLGGLFAGDGETCRWPSAELCLSTCGQCPLVETAKKCQSHYHEMDDRMLGGTMDWAAFFHNITAPEMQERFPQLKGARVLSRETPWVAEFPNYLTELEADEIIQIAKTEGYRIEDEHPKHVRDVNVTNCDSIRCMRQPFVSELYRRASQLLGYHPNNFESMEFIDYGPGQHYVWHADEYSWKYPIKDPAAVLSGPRLLTMFHYLSDVEEGGETAFAGPDSTGQTKRLFVKPKKGKVILWANMKDDWSFSEHSAVHSALPVRRGRKLAGTLWIHASGFRVPELYAGIECNPRYFYQQQQQQQHHQN</sequence>
<keyword evidence="5" id="KW-0408">Iron</keyword>
<comment type="cofactor">
    <cofactor evidence="1">
        <name>L-ascorbate</name>
        <dbReference type="ChEBI" id="CHEBI:38290"/>
    </cofactor>
</comment>
<dbReference type="GO" id="GO:0005783">
    <property type="term" value="C:endoplasmic reticulum"/>
    <property type="evidence" value="ECO:0007669"/>
    <property type="project" value="TreeGrafter"/>
</dbReference>
<keyword evidence="4" id="KW-0560">Oxidoreductase</keyword>
<accession>A0AAD2CJZ4</accession>
<dbReference type="InterPro" id="IPR045054">
    <property type="entry name" value="P4HA-like"/>
</dbReference>
<comment type="caution">
    <text evidence="7">The sequence shown here is derived from an EMBL/GenBank/DDBJ whole genome shotgun (WGS) entry which is preliminary data.</text>
</comment>
<dbReference type="GO" id="GO:0005506">
    <property type="term" value="F:iron ion binding"/>
    <property type="evidence" value="ECO:0007669"/>
    <property type="project" value="InterPro"/>
</dbReference>